<keyword evidence="6" id="KW-1185">Reference proteome</keyword>
<feature type="compositionally biased region" description="Polar residues" evidence="3">
    <location>
        <begin position="27"/>
        <end position="36"/>
    </location>
</feature>
<dbReference type="EC" id="5.2.1.8" evidence="1"/>
<comment type="catalytic activity">
    <reaction evidence="1">
        <text>[protein]-peptidylproline (omega=180) = [protein]-peptidylproline (omega=0)</text>
        <dbReference type="Rhea" id="RHEA:16237"/>
        <dbReference type="Rhea" id="RHEA-COMP:10747"/>
        <dbReference type="Rhea" id="RHEA-COMP:10748"/>
        <dbReference type="ChEBI" id="CHEBI:83833"/>
        <dbReference type="ChEBI" id="CHEBI:83834"/>
        <dbReference type="EC" id="5.2.1.8"/>
    </reaction>
</comment>
<dbReference type="InterPro" id="IPR046357">
    <property type="entry name" value="PPIase_dom_sf"/>
</dbReference>
<feature type="compositionally biased region" description="Acidic residues" evidence="3">
    <location>
        <begin position="1260"/>
        <end position="1272"/>
    </location>
</feature>
<evidence type="ECO:0000259" key="4">
    <source>
        <dbReference type="PROSITE" id="PS50059"/>
    </source>
</evidence>
<feature type="coiled-coil region" evidence="2">
    <location>
        <begin position="619"/>
        <end position="755"/>
    </location>
</feature>
<feature type="compositionally biased region" description="Polar residues" evidence="3">
    <location>
        <begin position="1193"/>
        <end position="1213"/>
    </location>
</feature>
<protein>
    <recommendedName>
        <fullName evidence="1">peptidylprolyl isomerase</fullName>
        <ecNumber evidence="1">5.2.1.8</ecNumber>
    </recommendedName>
</protein>
<name>A0A401SUL0_CHIPU</name>
<evidence type="ECO:0000256" key="3">
    <source>
        <dbReference type="SAM" id="MobiDB-lite"/>
    </source>
</evidence>
<dbReference type="InterPro" id="IPR001179">
    <property type="entry name" value="PPIase_FKBP_dom"/>
</dbReference>
<evidence type="ECO:0000313" key="5">
    <source>
        <dbReference type="EMBL" id="GCC34079.1"/>
    </source>
</evidence>
<evidence type="ECO:0000256" key="2">
    <source>
        <dbReference type="SAM" id="Coils"/>
    </source>
</evidence>
<feature type="compositionally biased region" description="Polar residues" evidence="3">
    <location>
        <begin position="1038"/>
        <end position="1054"/>
    </location>
</feature>
<dbReference type="GO" id="GO:0030426">
    <property type="term" value="C:growth cone"/>
    <property type="evidence" value="ECO:0007669"/>
    <property type="project" value="TreeGrafter"/>
</dbReference>
<feature type="region of interest" description="Disordered" evidence="3">
    <location>
        <begin position="288"/>
        <end position="343"/>
    </location>
</feature>
<keyword evidence="2" id="KW-0175">Coiled coil</keyword>
<reference evidence="5 6" key="1">
    <citation type="journal article" date="2018" name="Nat. Ecol. Evol.">
        <title>Shark genomes provide insights into elasmobranch evolution and the origin of vertebrates.</title>
        <authorList>
            <person name="Hara Y"/>
            <person name="Yamaguchi K"/>
            <person name="Onimaru K"/>
            <person name="Kadota M"/>
            <person name="Koyanagi M"/>
            <person name="Keeley SD"/>
            <person name="Tatsumi K"/>
            <person name="Tanaka K"/>
            <person name="Motone F"/>
            <person name="Kageyama Y"/>
            <person name="Nozu R"/>
            <person name="Adachi N"/>
            <person name="Nishimura O"/>
            <person name="Nakagawa R"/>
            <person name="Tanegashima C"/>
            <person name="Kiyatake I"/>
            <person name="Matsumoto R"/>
            <person name="Murakumo K"/>
            <person name="Nishida K"/>
            <person name="Terakita A"/>
            <person name="Kuratani S"/>
            <person name="Sato K"/>
            <person name="Hyodo S Kuraku.S."/>
        </authorList>
    </citation>
    <scope>NUCLEOTIDE SEQUENCE [LARGE SCALE GENOMIC DNA]</scope>
</reference>
<accession>A0A401SUL0</accession>
<feature type="compositionally biased region" description="Basic and acidic residues" evidence="3">
    <location>
        <begin position="1017"/>
        <end position="1030"/>
    </location>
</feature>
<organism evidence="5 6">
    <name type="scientific">Chiloscyllium punctatum</name>
    <name type="common">Brownbanded bambooshark</name>
    <name type="synonym">Hemiscyllium punctatum</name>
    <dbReference type="NCBI Taxonomy" id="137246"/>
    <lineage>
        <taxon>Eukaryota</taxon>
        <taxon>Metazoa</taxon>
        <taxon>Chordata</taxon>
        <taxon>Craniata</taxon>
        <taxon>Vertebrata</taxon>
        <taxon>Chondrichthyes</taxon>
        <taxon>Elasmobranchii</taxon>
        <taxon>Galeomorphii</taxon>
        <taxon>Galeoidea</taxon>
        <taxon>Orectolobiformes</taxon>
        <taxon>Hemiscylliidae</taxon>
        <taxon>Chiloscyllium</taxon>
    </lineage>
</organism>
<proteinExistence type="predicted"/>
<feature type="region of interest" description="Disordered" evidence="3">
    <location>
        <begin position="999"/>
        <end position="1272"/>
    </location>
</feature>
<feature type="region of interest" description="Disordered" evidence="3">
    <location>
        <begin position="362"/>
        <end position="421"/>
    </location>
</feature>
<dbReference type="STRING" id="137246.A0A401SUL0"/>
<dbReference type="PROSITE" id="PS50059">
    <property type="entry name" value="FKBP_PPIASE"/>
    <property type="match status" value="1"/>
</dbReference>
<feature type="compositionally biased region" description="Low complexity" evidence="3">
    <location>
        <begin position="288"/>
        <end position="303"/>
    </location>
</feature>
<dbReference type="Gene3D" id="3.10.50.40">
    <property type="match status" value="1"/>
</dbReference>
<feature type="coiled-coil region" evidence="2">
    <location>
        <begin position="505"/>
        <end position="589"/>
    </location>
</feature>
<comment type="caution">
    <text evidence="5">The sequence shown here is derived from an EMBL/GenBank/DDBJ whole genome shotgun (WGS) entry which is preliminary data.</text>
</comment>
<dbReference type="AlphaFoldDB" id="A0A401SUL0"/>
<feature type="region of interest" description="Disordered" evidence="3">
    <location>
        <begin position="946"/>
        <end position="984"/>
    </location>
</feature>
<dbReference type="PANTHER" id="PTHR44927">
    <property type="entry name" value="FK506-BINDING PROTEIN 15"/>
    <property type="match status" value="1"/>
</dbReference>
<sequence>MCFNMAFLEVRSKLASLFGMDQASTGQGNESFQYTAPKQPKRGTPPPGAASQKPPATAAPPAVLFATGVHAYQYVNGQYVKQGKLGAAILGNHASAEYKVLLYASQQKRIAAARIYPAFTFTVQANNYCVFYDDQRQNWSIMFDSEKAVVEFAKQVCLAKCNSIPTLESVLIQDLAPGEGQAVETGDSLEVSYTGWLYQNHTFGQVFDTNVNRDKLLRLKIGSGKVIKGWEVGMLGMKKNGRRLLIVPPGLAYGSQGIPNRVPANATLIFEVEVKRVKFVKESGSDKLSTSSLESATSSPAPSIESLTTETAIPAPVSVPPKPGEPVVRAKSNSLSDTLANPDTTKAKLISRMAKMGQPMPFLTGALSAQPDSSDSELEDHSLKGTPLAAPSPAPSSVQHTAHPVHNLPPQQPAPAPVSMHASSSAALLPVTLSAHQGLAGSGQTFQPYAGISYGYPQGHAAQTQIQTVAPMYPAQAHQYQAAGDVTSFMMTEARQHNTEIRLAISKASDKIDQLSLKVDDLQKHVNGPSFPGISSVTMETSMIMHNIQRIIQENERLKQEVFEKSSRIEEQNGKISDLIQRNQRYVEQSNLLMEQRNDSLISSTENNQARILLAEQEKVKVTEELAIATSQVAKLQLELTSHQKKEMELRSQLASALQEAEGQRLRLNNVEVQLTELQEVSEHAQTQCRAEKQRRKELEVKVASLEEELMDLRTERENLEKNLAERKRKAVTERQRAEEEMDEIRKSYEEELGKVRSLLKKTRTSTDQAAAEQIAAMQAEMESEWQAKCDRKLALAKEQHSQQYQEVCEQRDSQQLQISQLETKLALLKQSRQVEEDRLGSLQEQAEELQALKDRYSSLQSRAAAMKEHYDSQIRELQQRVPATTEALQSADTAEEVKKIMNGVFQSLRGEFDLDEMYSGRAVLGIIVNTIKAVTLKLLRSDQDQPITKSDNEDDESEEELEEQAAPPIEMKANTDTSESPNTAVLDEKQPTVAEAHRIKDVNLSPGHSGEVVTVKSEHNEAEGSKTLELEQPEAALTSSLNIPTLAQGSPTADKQEATAETSRKGTADTQTEKKPLSDCQNGKSHQTEVPDHDRTLEKSLNPLDRAQHCELDNTLDLNSPTERQEEQSQALGFESSSGIQEETLLSEPLQEAVPALNGNVESPEIPEGPVFEASESPSEQEALHVVEHGSSDTISTPGHKSKSAPSTNAASLFSDDDDDEGLFKPVTLKSGKLTKKEEEEDEDEVSMKGRPPPAPLFGDEDEEDDFDWLG</sequence>
<feature type="compositionally biased region" description="Polar residues" evidence="3">
    <location>
        <begin position="1117"/>
        <end position="1142"/>
    </location>
</feature>
<feature type="domain" description="PPIase FKBP-type" evidence="4">
    <location>
        <begin position="186"/>
        <end position="278"/>
    </location>
</feature>
<gene>
    <name evidence="5" type="ORF">chiPu_0012552</name>
</gene>
<dbReference type="EMBL" id="BEZZ01000566">
    <property type="protein sequence ID" value="GCC34079.1"/>
    <property type="molecule type" value="Genomic_DNA"/>
</dbReference>
<feature type="compositionally biased region" description="Acidic residues" evidence="3">
    <location>
        <begin position="953"/>
        <end position="964"/>
    </location>
</feature>
<evidence type="ECO:0000313" key="6">
    <source>
        <dbReference type="Proteomes" id="UP000287033"/>
    </source>
</evidence>
<feature type="compositionally biased region" description="Polar residues" evidence="3">
    <location>
        <begin position="975"/>
        <end position="984"/>
    </location>
</feature>
<dbReference type="OrthoDB" id="77911at2759"/>
<dbReference type="OMA" id="VALKAHY"/>
<dbReference type="GO" id="GO:0003755">
    <property type="term" value="F:peptidyl-prolyl cis-trans isomerase activity"/>
    <property type="evidence" value="ECO:0007669"/>
    <property type="project" value="UniProtKB-KW"/>
</dbReference>
<feature type="compositionally biased region" description="Polar residues" evidence="3">
    <location>
        <begin position="331"/>
        <end position="343"/>
    </location>
</feature>
<feature type="compositionally biased region" description="Basic and acidic residues" evidence="3">
    <location>
        <begin position="1087"/>
        <end position="1099"/>
    </location>
</feature>
<dbReference type="InterPro" id="IPR056598">
    <property type="entry name" value="FKBP-15_dom"/>
</dbReference>
<feature type="coiled-coil region" evidence="2">
    <location>
        <begin position="805"/>
        <end position="870"/>
    </location>
</feature>
<keyword evidence="1" id="KW-0697">Rotamase</keyword>
<dbReference type="Pfam" id="PF00254">
    <property type="entry name" value="FKBP_C"/>
    <property type="match status" value="1"/>
</dbReference>
<keyword evidence="1" id="KW-0413">Isomerase</keyword>
<evidence type="ECO:0000256" key="1">
    <source>
        <dbReference type="PROSITE-ProRule" id="PRU00277"/>
    </source>
</evidence>
<feature type="compositionally biased region" description="Basic and acidic residues" evidence="3">
    <location>
        <begin position="1055"/>
        <end position="1078"/>
    </location>
</feature>
<dbReference type="SUPFAM" id="SSF54534">
    <property type="entry name" value="FKBP-like"/>
    <property type="match status" value="1"/>
</dbReference>
<dbReference type="Pfam" id="PF23649">
    <property type="entry name" value="FKBP15"/>
    <property type="match status" value="1"/>
</dbReference>
<dbReference type="Proteomes" id="UP000287033">
    <property type="component" value="Unassembled WGS sequence"/>
</dbReference>
<feature type="region of interest" description="Disordered" evidence="3">
    <location>
        <begin position="27"/>
        <end position="56"/>
    </location>
</feature>
<feature type="compositionally biased region" description="Basic and acidic residues" evidence="3">
    <location>
        <begin position="1183"/>
        <end position="1192"/>
    </location>
</feature>
<dbReference type="PANTHER" id="PTHR44927:SF1">
    <property type="entry name" value="FK506-BINDING PROTEIN 15"/>
    <property type="match status" value="1"/>
</dbReference>